<organism evidence="2 3">
    <name type="scientific">Neiella litorisoli</name>
    <dbReference type="NCBI Taxonomy" id="2771431"/>
    <lineage>
        <taxon>Bacteria</taxon>
        <taxon>Pseudomonadati</taxon>
        <taxon>Pseudomonadota</taxon>
        <taxon>Gammaproteobacteria</taxon>
        <taxon>Alteromonadales</taxon>
        <taxon>Echinimonadaceae</taxon>
        <taxon>Neiella</taxon>
    </lineage>
</organism>
<evidence type="ECO:0000313" key="3">
    <source>
        <dbReference type="Proteomes" id="UP000638014"/>
    </source>
</evidence>
<proteinExistence type="predicted"/>
<dbReference type="Proteomes" id="UP000638014">
    <property type="component" value="Unassembled WGS sequence"/>
</dbReference>
<evidence type="ECO:0000256" key="1">
    <source>
        <dbReference type="SAM" id="Phobius"/>
    </source>
</evidence>
<feature type="transmembrane region" description="Helical" evidence="1">
    <location>
        <begin position="100"/>
        <end position="122"/>
    </location>
</feature>
<keyword evidence="1" id="KW-1133">Transmembrane helix</keyword>
<dbReference type="RefSeq" id="WP_191143378.1">
    <property type="nucleotide sequence ID" value="NZ_JACXAF010000003.1"/>
</dbReference>
<evidence type="ECO:0000313" key="2">
    <source>
        <dbReference type="EMBL" id="MBD1388250.1"/>
    </source>
</evidence>
<dbReference type="EMBL" id="JACXAF010000003">
    <property type="protein sequence ID" value="MBD1388250.1"/>
    <property type="molecule type" value="Genomic_DNA"/>
</dbReference>
<dbReference type="Pfam" id="PF04246">
    <property type="entry name" value="RseC_MucC"/>
    <property type="match status" value="1"/>
</dbReference>
<comment type="caution">
    <text evidence="2">The sequence shown here is derived from an EMBL/GenBank/DDBJ whole genome shotgun (WGS) entry which is preliminary data.</text>
</comment>
<protein>
    <submittedName>
        <fullName evidence="2">SoxR reducing system RseC family protein</fullName>
    </submittedName>
</protein>
<gene>
    <name evidence="2" type="ORF">IC617_02295</name>
</gene>
<keyword evidence="1" id="KW-0812">Transmembrane</keyword>
<reference evidence="2" key="1">
    <citation type="submission" date="2020-09" db="EMBL/GenBank/DDBJ databases">
        <title>A novel bacterium of genus Neiella, isolated from South China Sea.</title>
        <authorList>
            <person name="Huang H."/>
            <person name="Mo K."/>
            <person name="Hu Y."/>
        </authorList>
    </citation>
    <scope>NUCLEOTIDE SEQUENCE</scope>
    <source>
        <strain evidence="2">HB171785</strain>
    </source>
</reference>
<keyword evidence="3" id="KW-1185">Reference proteome</keyword>
<dbReference type="PANTHER" id="PTHR35867:SF1">
    <property type="entry name" value="PROTEIN RSEC"/>
    <property type="match status" value="1"/>
</dbReference>
<accession>A0A8J6QFB2</accession>
<dbReference type="AlphaFoldDB" id="A0A8J6QFB2"/>
<sequence length="170" mass="18141">MTGPTGSPINHDQRVAQSIVTEQSSAEIDDVTASLQVVSVTDDYIVARGQRLGGCSKCQQRQSCPSGAFAKEGEFTIQLPINEQLQVGDQVQLQCSGGQLFGAFAVLFGVPVIGMVAVPLALEYWTQAIAEQLPLITSLEVLVGFALGLSLAKVLAAKVKWQPRISHHSH</sequence>
<dbReference type="InterPro" id="IPR007359">
    <property type="entry name" value="SigmaE_reg_RseC_MucC"/>
</dbReference>
<name>A0A8J6QFB2_9GAMM</name>
<dbReference type="PANTHER" id="PTHR35867">
    <property type="entry name" value="PROTEIN RSEC"/>
    <property type="match status" value="1"/>
</dbReference>
<feature type="transmembrane region" description="Helical" evidence="1">
    <location>
        <begin position="134"/>
        <end position="156"/>
    </location>
</feature>
<keyword evidence="1" id="KW-0472">Membrane</keyword>